<dbReference type="AlphaFoldDB" id="A0AAD4Q8H8"/>
<proteinExistence type="predicted"/>
<gene>
    <name evidence="1" type="ORF">EDB92DRAFT_1953728</name>
</gene>
<comment type="caution">
    <text evidence="1">The sequence shown here is derived from an EMBL/GenBank/DDBJ whole genome shotgun (WGS) entry which is preliminary data.</text>
</comment>
<dbReference type="EMBL" id="JAKELL010000130">
    <property type="protein sequence ID" value="KAH8980780.1"/>
    <property type="molecule type" value="Genomic_DNA"/>
</dbReference>
<protein>
    <submittedName>
        <fullName evidence="1">Uncharacterized protein</fullName>
    </submittedName>
</protein>
<reference evidence="1" key="1">
    <citation type="submission" date="2022-01" db="EMBL/GenBank/DDBJ databases">
        <title>Comparative genomics reveals a dynamic genome evolution in the ectomycorrhizal milk-cap (Lactarius) mushrooms.</title>
        <authorList>
            <consortium name="DOE Joint Genome Institute"/>
            <person name="Lebreton A."/>
            <person name="Tang N."/>
            <person name="Kuo A."/>
            <person name="LaButti K."/>
            <person name="Drula E."/>
            <person name="Barry K."/>
            <person name="Clum A."/>
            <person name="Lipzen A."/>
            <person name="Mousain D."/>
            <person name="Ng V."/>
            <person name="Wang R."/>
            <person name="Wang X."/>
            <person name="Dai Y."/>
            <person name="Henrissat B."/>
            <person name="Grigoriev I.V."/>
            <person name="Guerin-Laguette A."/>
            <person name="Yu F."/>
            <person name="Martin F.M."/>
        </authorList>
    </citation>
    <scope>NUCLEOTIDE SEQUENCE</scope>
    <source>
        <strain evidence="1">QP</strain>
    </source>
</reference>
<dbReference type="Proteomes" id="UP001201163">
    <property type="component" value="Unassembled WGS sequence"/>
</dbReference>
<keyword evidence="2" id="KW-1185">Reference proteome</keyword>
<evidence type="ECO:0000313" key="2">
    <source>
        <dbReference type="Proteomes" id="UP001201163"/>
    </source>
</evidence>
<evidence type="ECO:0000313" key="1">
    <source>
        <dbReference type="EMBL" id="KAH8980780.1"/>
    </source>
</evidence>
<sequence length="87" mass="10110">MTTPNTRCSTHSCPNGACARVRSSLLRENFEYYLRWWEELEAAGLRSFWTEPNLVYINIVRGARPELAEYSFINIRGNHAPVNETFD</sequence>
<organism evidence="1 2">
    <name type="scientific">Lactarius akahatsu</name>
    <dbReference type="NCBI Taxonomy" id="416441"/>
    <lineage>
        <taxon>Eukaryota</taxon>
        <taxon>Fungi</taxon>
        <taxon>Dikarya</taxon>
        <taxon>Basidiomycota</taxon>
        <taxon>Agaricomycotina</taxon>
        <taxon>Agaricomycetes</taxon>
        <taxon>Russulales</taxon>
        <taxon>Russulaceae</taxon>
        <taxon>Lactarius</taxon>
    </lineage>
</organism>
<name>A0AAD4Q8H8_9AGAM</name>
<accession>A0AAD4Q8H8</accession>